<dbReference type="Pfam" id="PF13843">
    <property type="entry name" value="DDE_Tnp_1_7"/>
    <property type="match status" value="1"/>
</dbReference>
<evidence type="ECO:0000259" key="1">
    <source>
        <dbReference type="Pfam" id="PF13843"/>
    </source>
</evidence>
<sequence length="273" mass="31008">MLANHWKTLEGGAIPRGCFGKFMTRDRFMHISRNLHCRSNHDPRAAKDRAWKLRPVIDALQNRFAAGFTPPAIMAFDEAMSPSRSTFNRMRVYIKDKPHNWGTKLFMLCSSATAFEVYCGKRERAGSTSSTDRKSGPAAVARNLQHVFGSSAQASGEMRLIVMDRFYSSVPLSLQLLTMGFYSIGTVRTLEGHLIVYVTLYRYSIQLCIKCKKYYKGLFLGLVDLAIINSYIIYNAVRTAADLPKLSHVKFLKHLHLELCQLQDEDWAALRSN</sequence>
<comment type="caution">
    <text evidence="2">The sequence shown here is derived from an EMBL/GenBank/DDBJ whole genome shotgun (WGS) entry which is preliminary data.</text>
</comment>
<protein>
    <submittedName>
        <fullName evidence="2">Unnamed protein product</fullName>
    </submittedName>
</protein>
<dbReference type="PANTHER" id="PTHR46599:SF3">
    <property type="entry name" value="PIGGYBAC TRANSPOSABLE ELEMENT-DERIVED PROTEIN 4"/>
    <property type="match status" value="1"/>
</dbReference>
<proteinExistence type="predicted"/>
<dbReference type="InterPro" id="IPR029526">
    <property type="entry name" value="PGBD"/>
</dbReference>
<name>A0A9W6TSP0_9STRA</name>
<accession>A0A9W6TSP0</accession>
<gene>
    <name evidence="2" type="ORF">Pfra01_000218300</name>
</gene>
<dbReference type="AlphaFoldDB" id="A0A9W6TSP0"/>
<dbReference type="PANTHER" id="PTHR46599">
    <property type="entry name" value="PIGGYBAC TRANSPOSABLE ELEMENT-DERIVED PROTEIN 4"/>
    <property type="match status" value="1"/>
</dbReference>
<organism evidence="2 3">
    <name type="scientific">Phytophthora fragariaefolia</name>
    <dbReference type="NCBI Taxonomy" id="1490495"/>
    <lineage>
        <taxon>Eukaryota</taxon>
        <taxon>Sar</taxon>
        <taxon>Stramenopiles</taxon>
        <taxon>Oomycota</taxon>
        <taxon>Peronosporomycetes</taxon>
        <taxon>Peronosporales</taxon>
        <taxon>Peronosporaceae</taxon>
        <taxon>Phytophthora</taxon>
    </lineage>
</organism>
<evidence type="ECO:0000313" key="2">
    <source>
        <dbReference type="EMBL" id="GMF19799.1"/>
    </source>
</evidence>
<evidence type="ECO:0000313" key="3">
    <source>
        <dbReference type="Proteomes" id="UP001165121"/>
    </source>
</evidence>
<keyword evidence="3" id="KW-1185">Reference proteome</keyword>
<dbReference type="Proteomes" id="UP001165121">
    <property type="component" value="Unassembled WGS sequence"/>
</dbReference>
<reference evidence="2" key="1">
    <citation type="submission" date="2023-04" db="EMBL/GenBank/DDBJ databases">
        <title>Phytophthora fragariaefolia NBRC 109709.</title>
        <authorList>
            <person name="Ichikawa N."/>
            <person name="Sato H."/>
            <person name="Tonouchi N."/>
        </authorList>
    </citation>
    <scope>NUCLEOTIDE SEQUENCE</scope>
    <source>
        <strain evidence="2">NBRC 109709</strain>
    </source>
</reference>
<dbReference type="OrthoDB" id="124126at2759"/>
<feature type="domain" description="PiggyBac transposable element-derived protein" evidence="1">
    <location>
        <begin position="16"/>
        <end position="189"/>
    </location>
</feature>
<dbReference type="EMBL" id="BSXT01000173">
    <property type="protein sequence ID" value="GMF19799.1"/>
    <property type="molecule type" value="Genomic_DNA"/>
</dbReference>